<dbReference type="KEGG" id="sapp:SAC06_07235"/>
<evidence type="ECO:0000313" key="5">
    <source>
        <dbReference type="EMBL" id="XBW07435.1"/>
    </source>
</evidence>
<proteinExistence type="predicted"/>
<keyword evidence="3 5" id="KW-0067">ATP-binding</keyword>
<dbReference type="PANTHER" id="PTHR24220:SF659">
    <property type="entry name" value="TRANSPORTER, PUTATIVE-RELATED"/>
    <property type="match status" value="1"/>
</dbReference>
<dbReference type="InterPro" id="IPR017911">
    <property type="entry name" value="MacB-like_ATP-bd"/>
</dbReference>
<dbReference type="CDD" id="cd03255">
    <property type="entry name" value="ABC_MJ0796_LolCDE_FtsE"/>
    <property type="match status" value="1"/>
</dbReference>
<dbReference type="EMBL" id="CP138335">
    <property type="protein sequence ID" value="XBW07435.1"/>
    <property type="molecule type" value="Genomic_DNA"/>
</dbReference>
<dbReference type="SMART" id="SM00382">
    <property type="entry name" value="AAA"/>
    <property type="match status" value="1"/>
</dbReference>
<gene>
    <name evidence="5" type="ORF">SAC06_07235</name>
</gene>
<dbReference type="Gene3D" id="3.40.50.300">
    <property type="entry name" value="P-loop containing nucleotide triphosphate hydrolases"/>
    <property type="match status" value="1"/>
</dbReference>
<dbReference type="InterPro" id="IPR003593">
    <property type="entry name" value="AAA+_ATPase"/>
</dbReference>
<keyword evidence="2" id="KW-0547">Nucleotide-binding</keyword>
<dbReference type="AlphaFoldDB" id="A0AAU7V5S4"/>
<dbReference type="InterPro" id="IPR027417">
    <property type="entry name" value="P-loop_NTPase"/>
</dbReference>
<feature type="domain" description="ABC transporter" evidence="4">
    <location>
        <begin position="1"/>
        <end position="218"/>
    </location>
</feature>
<protein>
    <submittedName>
        <fullName evidence="5">ABC transporter ATP-binding protein</fullName>
    </submittedName>
</protein>
<dbReference type="GO" id="GO:0022857">
    <property type="term" value="F:transmembrane transporter activity"/>
    <property type="evidence" value="ECO:0007669"/>
    <property type="project" value="TreeGrafter"/>
</dbReference>
<dbReference type="GO" id="GO:0005886">
    <property type="term" value="C:plasma membrane"/>
    <property type="evidence" value="ECO:0007669"/>
    <property type="project" value="TreeGrafter"/>
</dbReference>
<sequence>MTNLSMSFGRHPVLTDVTFTLERDHSMAITGPSGSGKTTLLSIIMGLIRPTSGTTTVDGTIIQDLNRKQLATLRGSKIGVVFQHSELIESMTALENVILPALIRNDKDETALERGRELLDAVKVPDRDTLAADLSGGERQRTAVARALINSPALILADEPTGALDTELRDSIAEMLFALPATQNCALVVVTHDPSLAARANHQHRLPSRFESGSLTKVGETPDQ</sequence>
<name>A0AAU7V5S4_9ACTO</name>
<dbReference type="GO" id="GO:0005524">
    <property type="term" value="F:ATP binding"/>
    <property type="evidence" value="ECO:0007669"/>
    <property type="project" value="UniProtKB-KW"/>
</dbReference>
<dbReference type="GO" id="GO:0016887">
    <property type="term" value="F:ATP hydrolysis activity"/>
    <property type="evidence" value="ECO:0007669"/>
    <property type="project" value="InterPro"/>
</dbReference>
<dbReference type="PROSITE" id="PS50893">
    <property type="entry name" value="ABC_TRANSPORTER_2"/>
    <property type="match status" value="1"/>
</dbReference>
<dbReference type="InterPro" id="IPR015854">
    <property type="entry name" value="ABC_transpr_LolD-like"/>
</dbReference>
<dbReference type="InterPro" id="IPR003439">
    <property type="entry name" value="ABC_transporter-like_ATP-bd"/>
</dbReference>
<dbReference type="PANTHER" id="PTHR24220">
    <property type="entry name" value="IMPORT ATP-BINDING PROTEIN"/>
    <property type="match status" value="1"/>
</dbReference>
<keyword evidence="1" id="KW-0813">Transport</keyword>
<accession>A0AAU7V5S4</accession>
<evidence type="ECO:0000256" key="3">
    <source>
        <dbReference type="ARBA" id="ARBA00022840"/>
    </source>
</evidence>
<evidence type="ECO:0000259" key="4">
    <source>
        <dbReference type="PROSITE" id="PS50893"/>
    </source>
</evidence>
<evidence type="ECO:0000256" key="1">
    <source>
        <dbReference type="ARBA" id="ARBA00022448"/>
    </source>
</evidence>
<reference evidence="5" key="1">
    <citation type="submission" date="2023-11" db="EMBL/GenBank/DDBJ databases">
        <title>Scrofimicrobium hongkongense sp. nov., isolated from a patient with peritonitis.</title>
        <authorList>
            <person name="Lao H.Y."/>
            <person name="Wong A.Y.P."/>
            <person name="Ng T.L."/>
            <person name="Wong R.Y.L."/>
            <person name="Yau M.C.Y."/>
            <person name="Lam J.Y.W."/>
            <person name="Siu G.K.H."/>
        </authorList>
    </citation>
    <scope>NUCLEOTIDE SEQUENCE</scope>
    <source>
        <strain evidence="5">R131</strain>
    </source>
</reference>
<dbReference type="SUPFAM" id="SSF52540">
    <property type="entry name" value="P-loop containing nucleoside triphosphate hydrolases"/>
    <property type="match status" value="1"/>
</dbReference>
<dbReference type="RefSeq" id="WP_350257641.1">
    <property type="nucleotide sequence ID" value="NZ_CP138335.1"/>
</dbReference>
<organism evidence="5">
    <name type="scientific">Scrofimicrobium appendicitidis</name>
    <dbReference type="NCBI Taxonomy" id="3079930"/>
    <lineage>
        <taxon>Bacteria</taxon>
        <taxon>Bacillati</taxon>
        <taxon>Actinomycetota</taxon>
        <taxon>Actinomycetes</taxon>
        <taxon>Actinomycetales</taxon>
        <taxon>Actinomycetaceae</taxon>
        <taxon>Scrofimicrobium</taxon>
    </lineage>
</organism>
<evidence type="ECO:0000256" key="2">
    <source>
        <dbReference type="ARBA" id="ARBA00022741"/>
    </source>
</evidence>
<dbReference type="Pfam" id="PF00005">
    <property type="entry name" value="ABC_tran"/>
    <property type="match status" value="1"/>
</dbReference>